<sequence length="1263" mass="141306">MPLSKEYTEGQLNYFRICYACTDILAEGLREIFKQEWDKQHKLTKGEWKDEPRNGMDFYDGESPRNQRRNAHLLATMRNGNRGEWDCTMLFYAILSSDCVGSSLSANVRNNVDNLRRFRNQEFAHLTQGRLSDRDFQNAISKFDMTFQALGLPTEKIQELKIQGMPATKELQEVLKEVDDLKQEVRTQVQALENELRKKSPSFCILPLKPSHAIGGREREVSEIAQQLRKLKESTVNRLSCLYISGNPGSGKSQLAGLVAERFFDEAKEIPGSSSFVMTLNAACPDSLLESYVSFALQLKCPDYSVVEILSSKDWNVEEKITHLEMLIAIKIRCYTSWLLVVDNVTTMSSVHFRLSQFGNAAWAKGQLLITTQDTKSIPPMCSFVNHISVSKGMDPVDACSLLVKLSGIQDNEIVTKVAQKLDYQPLALAGAALFVKEIRQAKNSTHFSWNEYLKMLEEGKRETSEDTLAYTNPTYPKSMTEAINLAVKRLMRSDELLKHIFTFLSLCAPEQLNVDIVIGYIIKVLKTCDEADKEQICTRLRRCSLLLFEDDQDGYFIRVHQVVHDAIKNVINSTAEGQSPQVVNGVITSFDIFIDAVPLVSRRLETMHIVPHLKALTMLADRVLVNENSFQVHGKDLSDRCENLAEICEMHCEFYVAKAYLEYSLSIKIDRLGPEHVDVTWSYNKLAKIYMALGDLVQAREYQERALAIQLEKLGPAPVSVATSYSNMASIYLNLGDLRQAMEYQQRSLTIQLQKLGPEHVSVASSYSNLASIVMANGDLEQSEEYQQRALAIQLKTLGPEHASVASSYNNLASIYLESGDLERAKKLQERALTIRLHTLGPKHVDVATSYNNLASIFKAFGDVQQAKEYQQRALAIQLEKLGPEHASVTSSYNNLASIYLALGDLVQAKEYQQRALDIEIRKVGPEDVSVATSFNNLATIHLALGDLEQAKKYQQRALAIQLEKLGSKHVSVASSYSNLALVYLNLGDLQQAKVCQQRALAILLVKLGPEHYSVATNYNNLASIFKALGDLESANKYQRRALAIEIKKVGPKNVSVATSYNNLASISKASGDLEQAMEYQKRSLAIQLEKLGPEHVSVASSYSNLASIFMANGDLEQSKEYQERALAIQLKTLGPEHASVASSYNNLASIYLKVGYPEQAKEYQLRALEIRLAKLGSEHVDVATSYNNLASIYKDLGGLEQAKEYQQRALAIQLEKLGPEHASVASSFNNLASIYKALGDLEQAKEYQRHALAILLKKVGP</sequence>
<keyword evidence="2 3" id="KW-0802">TPR repeat</keyword>
<feature type="repeat" description="TPR" evidence="3">
    <location>
        <begin position="1185"/>
        <end position="1218"/>
    </location>
</feature>
<dbReference type="SMART" id="SM00028">
    <property type="entry name" value="TPR"/>
    <property type="match status" value="14"/>
</dbReference>
<dbReference type="InterPro" id="IPR027417">
    <property type="entry name" value="P-loop_NTPase"/>
</dbReference>
<feature type="coiled-coil region" evidence="4">
    <location>
        <begin position="171"/>
        <end position="198"/>
    </location>
</feature>
<dbReference type="EMBL" id="CALNXI010000120">
    <property type="protein sequence ID" value="CAH3019606.1"/>
    <property type="molecule type" value="Genomic_DNA"/>
</dbReference>
<evidence type="ECO:0000313" key="5">
    <source>
        <dbReference type="EMBL" id="CAH3019606.1"/>
    </source>
</evidence>
<dbReference type="PANTHER" id="PTHR45641">
    <property type="entry name" value="TETRATRICOPEPTIDE REPEAT PROTEIN (AFU_ORTHOLOGUE AFUA_6G03870)"/>
    <property type="match status" value="1"/>
</dbReference>
<evidence type="ECO:0000256" key="1">
    <source>
        <dbReference type="ARBA" id="ARBA00022737"/>
    </source>
</evidence>
<dbReference type="PRINTS" id="PR00381">
    <property type="entry name" value="KINESINLIGHT"/>
</dbReference>
<proteinExistence type="predicted"/>
<feature type="repeat" description="TPR" evidence="3">
    <location>
        <begin position="807"/>
        <end position="840"/>
    </location>
</feature>
<dbReference type="Pfam" id="PF13424">
    <property type="entry name" value="TPR_12"/>
    <property type="match status" value="6"/>
</dbReference>
<dbReference type="Gene3D" id="1.25.40.10">
    <property type="entry name" value="Tetratricopeptide repeat domain"/>
    <property type="match status" value="4"/>
</dbReference>
<dbReference type="SUPFAM" id="SSF48452">
    <property type="entry name" value="TPR-like"/>
    <property type="match status" value="2"/>
</dbReference>
<feature type="repeat" description="TPR" evidence="3">
    <location>
        <begin position="723"/>
        <end position="756"/>
    </location>
</feature>
<reference evidence="5 6" key="1">
    <citation type="submission" date="2022-05" db="EMBL/GenBank/DDBJ databases">
        <authorList>
            <consortium name="Genoscope - CEA"/>
            <person name="William W."/>
        </authorList>
    </citation>
    <scope>NUCLEOTIDE SEQUENCE [LARGE SCALE GENOMIC DNA]</scope>
</reference>
<organism evidence="5 6">
    <name type="scientific">Porites evermanni</name>
    <dbReference type="NCBI Taxonomy" id="104178"/>
    <lineage>
        <taxon>Eukaryota</taxon>
        <taxon>Metazoa</taxon>
        <taxon>Cnidaria</taxon>
        <taxon>Anthozoa</taxon>
        <taxon>Hexacorallia</taxon>
        <taxon>Scleractinia</taxon>
        <taxon>Fungiina</taxon>
        <taxon>Poritidae</taxon>
        <taxon>Porites</taxon>
    </lineage>
</organism>
<dbReference type="InterPro" id="IPR011990">
    <property type="entry name" value="TPR-like_helical_dom_sf"/>
</dbReference>
<dbReference type="PROSITE" id="PS50005">
    <property type="entry name" value="TPR"/>
    <property type="match status" value="5"/>
</dbReference>
<feature type="repeat" description="TPR" evidence="3">
    <location>
        <begin position="933"/>
        <end position="966"/>
    </location>
</feature>
<keyword evidence="1" id="KW-0677">Repeat</keyword>
<dbReference type="Gene3D" id="3.40.50.300">
    <property type="entry name" value="P-loop containing nucleotide triphosphate hydrolases"/>
    <property type="match status" value="1"/>
</dbReference>
<accession>A0ABN8LRC0</accession>
<gene>
    <name evidence="5" type="ORF">PEVE_00003405</name>
</gene>
<keyword evidence="6" id="KW-1185">Reference proteome</keyword>
<evidence type="ECO:0000256" key="4">
    <source>
        <dbReference type="SAM" id="Coils"/>
    </source>
</evidence>
<protein>
    <recommendedName>
        <fullName evidence="7">Nephrocystin-3</fullName>
    </recommendedName>
</protein>
<evidence type="ECO:0000256" key="2">
    <source>
        <dbReference type="ARBA" id="ARBA00022803"/>
    </source>
</evidence>
<dbReference type="SUPFAM" id="SSF52540">
    <property type="entry name" value="P-loop containing nucleoside triphosphate hydrolases"/>
    <property type="match status" value="1"/>
</dbReference>
<comment type="caution">
    <text evidence="5">The sequence shown here is derived from an EMBL/GenBank/DDBJ whole genome shotgun (WGS) entry which is preliminary data.</text>
</comment>
<keyword evidence="4" id="KW-0175">Coiled coil</keyword>
<evidence type="ECO:0000313" key="6">
    <source>
        <dbReference type="Proteomes" id="UP001159427"/>
    </source>
</evidence>
<dbReference type="Pfam" id="PF13374">
    <property type="entry name" value="TPR_10"/>
    <property type="match status" value="3"/>
</dbReference>
<dbReference type="Proteomes" id="UP001159427">
    <property type="component" value="Unassembled WGS sequence"/>
</dbReference>
<feature type="repeat" description="TPR" evidence="3">
    <location>
        <begin position="891"/>
        <end position="924"/>
    </location>
</feature>
<dbReference type="InterPro" id="IPR019734">
    <property type="entry name" value="TPR_rpt"/>
</dbReference>
<name>A0ABN8LRC0_9CNID</name>
<evidence type="ECO:0008006" key="7">
    <source>
        <dbReference type="Google" id="ProtNLM"/>
    </source>
</evidence>
<dbReference type="PANTHER" id="PTHR45641:SF1">
    <property type="entry name" value="AAA+ ATPASE DOMAIN-CONTAINING PROTEIN"/>
    <property type="match status" value="1"/>
</dbReference>
<evidence type="ECO:0000256" key="3">
    <source>
        <dbReference type="PROSITE-ProRule" id="PRU00339"/>
    </source>
</evidence>